<dbReference type="OrthoDB" id="290036at2"/>
<dbReference type="InterPro" id="IPR015946">
    <property type="entry name" value="KH_dom-like_a/b"/>
</dbReference>
<dbReference type="KEGG" id="dsa:Desal_1485"/>
<name>C6BS71_MARSD</name>
<dbReference type="Pfam" id="PF02566">
    <property type="entry name" value="OsmC"/>
    <property type="match status" value="1"/>
</dbReference>
<dbReference type="Proteomes" id="UP000002601">
    <property type="component" value="Chromosome"/>
</dbReference>
<proteinExistence type="predicted"/>
<protein>
    <submittedName>
        <fullName evidence="1">OsmC family protein</fullName>
    </submittedName>
</protein>
<dbReference type="HOGENOM" id="CLU_100275_3_0_7"/>
<evidence type="ECO:0000313" key="2">
    <source>
        <dbReference type="Proteomes" id="UP000002601"/>
    </source>
</evidence>
<dbReference type="STRING" id="526222.Desal_1485"/>
<dbReference type="AlphaFoldDB" id="C6BS71"/>
<reference evidence="1 2" key="1">
    <citation type="submission" date="2009-06" db="EMBL/GenBank/DDBJ databases">
        <title>Complete sequence of Desulfovibrio salexigens DSM 2638.</title>
        <authorList>
            <consortium name="US DOE Joint Genome Institute"/>
            <person name="Lucas S."/>
            <person name="Copeland A."/>
            <person name="Lapidus A."/>
            <person name="Glavina del Rio T."/>
            <person name="Tice H."/>
            <person name="Bruce D."/>
            <person name="Goodwin L."/>
            <person name="Pitluck S."/>
            <person name="Munk A.C."/>
            <person name="Brettin T."/>
            <person name="Detter J.C."/>
            <person name="Han C."/>
            <person name="Tapia R."/>
            <person name="Larimer F."/>
            <person name="Land M."/>
            <person name="Hauser L."/>
            <person name="Kyrpides N."/>
            <person name="Anderson I."/>
            <person name="Wall J.D."/>
            <person name="Arkin A.P."/>
            <person name="Dehal P."/>
            <person name="Chivian D."/>
            <person name="Giles B."/>
            <person name="Hazen T.C."/>
        </authorList>
    </citation>
    <scope>NUCLEOTIDE SEQUENCE [LARGE SCALE GENOMIC DNA]</scope>
    <source>
        <strain evidence="2">ATCC 14822 / DSM 2638 / NCIMB 8403 / VKM B-1763</strain>
    </source>
</reference>
<dbReference type="SUPFAM" id="SSF82784">
    <property type="entry name" value="OsmC-like"/>
    <property type="match status" value="1"/>
</dbReference>
<dbReference type="PANTHER" id="PTHR39624:SF2">
    <property type="entry name" value="OSMC-LIKE PROTEIN"/>
    <property type="match status" value="1"/>
</dbReference>
<evidence type="ECO:0000313" key="1">
    <source>
        <dbReference type="EMBL" id="ACS79547.1"/>
    </source>
</evidence>
<keyword evidence="2" id="KW-1185">Reference proteome</keyword>
<dbReference type="InterPro" id="IPR036102">
    <property type="entry name" value="OsmC/Ohrsf"/>
</dbReference>
<gene>
    <name evidence="1" type="ordered locus">Desal_1485</name>
</gene>
<dbReference type="Gene3D" id="3.30.300.20">
    <property type="match status" value="1"/>
</dbReference>
<accession>C6BS71</accession>
<sequence length="131" mass="14473">MNNEIKIEFGPGQKLSAVSDDYCIDVDMPVSEGGEGSAPEPTHLFLASLATCAAHYARKFCEARSLPMEGLGLKVRYQYNEEGNQIAKFTYELSIPDGFPEKYKAALLRALDLCPIKKLLMSPPAFQLEIV</sequence>
<dbReference type="PANTHER" id="PTHR39624">
    <property type="entry name" value="PROTEIN INVOLVED IN RIMO-MEDIATED BETA-METHYLTHIOLATION OF RIBOSOMAL PROTEIN S12 YCAO"/>
    <property type="match status" value="1"/>
</dbReference>
<dbReference type="EMBL" id="CP001649">
    <property type="protein sequence ID" value="ACS79547.1"/>
    <property type="molecule type" value="Genomic_DNA"/>
</dbReference>
<dbReference type="InterPro" id="IPR003718">
    <property type="entry name" value="OsmC/Ohr_fam"/>
</dbReference>
<dbReference type="eggNOG" id="COG1765">
    <property type="taxonomic scope" value="Bacteria"/>
</dbReference>
<organism evidence="1 2">
    <name type="scientific">Maridesulfovibrio salexigens (strain ATCC 14822 / DSM 2638 / NCIMB 8403 / VKM B-1763)</name>
    <name type="common">Desulfovibrio salexigens</name>
    <dbReference type="NCBI Taxonomy" id="526222"/>
    <lineage>
        <taxon>Bacteria</taxon>
        <taxon>Pseudomonadati</taxon>
        <taxon>Thermodesulfobacteriota</taxon>
        <taxon>Desulfovibrionia</taxon>
        <taxon>Desulfovibrionales</taxon>
        <taxon>Desulfovibrionaceae</taxon>
        <taxon>Maridesulfovibrio</taxon>
    </lineage>
</organism>